<organism evidence="11 12">
    <name type="scientific">Pleurodeles waltl</name>
    <name type="common">Iberian ribbed newt</name>
    <dbReference type="NCBI Taxonomy" id="8319"/>
    <lineage>
        <taxon>Eukaryota</taxon>
        <taxon>Metazoa</taxon>
        <taxon>Chordata</taxon>
        <taxon>Craniata</taxon>
        <taxon>Vertebrata</taxon>
        <taxon>Euteleostomi</taxon>
        <taxon>Amphibia</taxon>
        <taxon>Batrachia</taxon>
        <taxon>Caudata</taxon>
        <taxon>Salamandroidea</taxon>
        <taxon>Salamandridae</taxon>
        <taxon>Pleurodelinae</taxon>
        <taxon>Pleurodeles</taxon>
    </lineage>
</organism>
<name>A0AAV7REL7_PLEWA</name>
<feature type="region of interest" description="Disordered" evidence="9">
    <location>
        <begin position="590"/>
        <end position="615"/>
    </location>
</feature>
<reference evidence="11" key="1">
    <citation type="journal article" date="2022" name="bioRxiv">
        <title>Sequencing and chromosome-scale assembly of the giantPleurodeles waltlgenome.</title>
        <authorList>
            <person name="Brown T."/>
            <person name="Elewa A."/>
            <person name="Iarovenko S."/>
            <person name="Subramanian E."/>
            <person name="Araus A.J."/>
            <person name="Petzold A."/>
            <person name="Susuki M."/>
            <person name="Suzuki K.-i.T."/>
            <person name="Hayashi T."/>
            <person name="Toyoda A."/>
            <person name="Oliveira C."/>
            <person name="Osipova E."/>
            <person name="Leigh N.D."/>
            <person name="Simon A."/>
            <person name="Yun M.H."/>
        </authorList>
    </citation>
    <scope>NUCLEOTIDE SEQUENCE</scope>
    <source>
        <strain evidence="11">20211129_DDA</strain>
        <tissue evidence="11">Liver</tissue>
    </source>
</reference>
<keyword evidence="6" id="KW-0238">DNA-binding</keyword>
<dbReference type="EMBL" id="JANPWB010000009">
    <property type="protein sequence ID" value="KAJ1150503.1"/>
    <property type="molecule type" value="Genomic_DNA"/>
</dbReference>
<keyword evidence="3" id="KW-0677">Repeat</keyword>
<comment type="subcellular location">
    <subcellularLocation>
        <location evidence="1">Nucleus</location>
    </subcellularLocation>
</comment>
<proteinExistence type="predicted"/>
<dbReference type="Proteomes" id="UP001066276">
    <property type="component" value="Chromosome 5"/>
</dbReference>
<keyword evidence="2" id="KW-0479">Metal-binding</keyword>
<dbReference type="Pfam" id="PF23102">
    <property type="entry name" value="Zf-C2H2_ZNF451_2nd"/>
    <property type="match status" value="1"/>
</dbReference>
<dbReference type="PANTHER" id="PTHR24376:SF243">
    <property type="entry name" value="C2H2-TYPE DOMAIN-CONTAINING PROTEIN"/>
    <property type="match status" value="1"/>
</dbReference>
<dbReference type="Pfam" id="PF23103">
    <property type="entry name" value="Zf-C2H2_ZNF451_5th"/>
    <property type="match status" value="1"/>
</dbReference>
<feature type="compositionally biased region" description="Polar residues" evidence="9">
    <location>
        <begin position="901"/>
        <end position="910"/>
    </location>
</feature>
<dbReference type="AlphaFoldDB" id="A0AAV7REL7"/>
<gene>
    <name evidence="11" type="ORF">NDU88_003294</name>
</gene>
<evidence type="ECO:0000256" key="4">
    <source>
        <dbReference type="ARBA" id="ARBA00022771"/>
    </source>
</evidence>
<dbReference type="PROSITE" id="PS00028">
    <property type="entry name" value="ZINC_FINGER_C2H2_1"/>
    <property type="match status" value="6"/>
</dbReference>
<evidence type="ECO:0000256" key="2">
    <source>
        <dbReference type="ARBA" id="ARBA00022723"/>
    </source>
</evidence>
<evidence type="ECO:0000313" key="11">
    <source>
        <dbReference type="EMBL" id="KAJ1150503.1"/>
    </source>
</evidence>
<dbReference type="InterPro" id="IPR058949">
    <property type="entry name" value="Zf-C2H2_ZNF451_1st"/>
</dbReference>
<evidence type="ECO:0000256" key="6">
    <source>
        <dbReference type="ARBA" id="ARBA00023125"/>
    </source>
</evidence>
<dbReference type="CDD" id="cd18721">
    <property type="entry name" value="PIN_ZNF451-like"/>
    <property type="match status" value="1"/>
</dbReference>
<feature type="domain" description="C2H2-type" evidence="10">
    <location>
        <begin position="803"/>
        <end position="831"/>
    </location>
</feature>
<dbReference type="PANTHER" id="PTHR24376">
    <property type="entry name" value="ZINC FINGER PROTEIN"/>
    <property type="match status" value="1"/>
</dbReference>
<dbReference type="GO" id="GO:0008270">
    <property type="term" value="F:zinc ion binding"/>
    <property type="evidence" value="ECO:0007669"/>
    <property type="project" value="UniProtKB-KW"/>
</dbReference>
<evidence type="ECO:0000313" key="12">
    <source>
        <dbReference type="Proteomes" id="UP001066276"/>
    </source>
</evidence>
<feature type="compositionally biased region" description="Low complexity" evidence="9">
    <location>
        <begin position="877"/>
        <end position="900"/>
    </location>
</feature>
<keyword evidence="7" id="KW-0539">Nucleus</keyword>
<dbReference type="Pfam" id="PF23107">
    <property type="entry name" value="Zf-C2H2_ZNF451_C"/>
    <property type="match status" value="1"/>
</dbReference>
<feature type="compositionally biased region" description="Low complexity" evidence="9">
    <location>
        <begin position="591"/>
        <end position="611"/>
    </location>
</feature>
<evidence type="ECO:0000256" key="9">
    <source>
        <dbReference type="SAM" id="MobiDB-lite"/>
    </source>
</evidence>
<feature type="compositionally biased region" description="Polar residues" evidence="9">
    <location>
        <begin position="863"/>
        <end position="876"/>
    </location>
</feature>
<feature type="region of interest" description="Disordered" evidence="9">
    <location>
        <begin position="860"/>
        <end position="910"/>
    </location>
</feature>
<dbReference type="InterPro" id="IPR041192">
    <property type="entry name" value="PIN_11"/>
</dbReference>
<dbReference type="InterPro" id="IPR058156">
    <property type="entry name" value="Znf-C2H2_ZNF451"/>
</dbReference>
<dbReference type="Pfam" id="PF18479">
    <property type="entry name" value="PIN_11"/>
    <property type="match status" value="1"/>
</dbReference>
<evidence type="ECO:0000256" key="5">
    <source>
        <dbReference type="ARBA" id="ARBA00022833"/>
    </source>
</evidence>
<evidence type="ECO:0000259" key="10">
    <source>
        <dbReference type="PROSITE" id="PS50157"/>
    </source>
</evidence>
<dbReference type="GO" id="GO:0005634">
    <property type="term" value="C:nucleus"/>
    <property type="evidence" value="ECO:0007669"/>
    <property type="project" value="UniProtKB-SubCell"/>
</dbReference>
<dbReference type="Pfam" id="PF23101">
    <property type="entry name" value="Zf-C2H2_ZNF451_1st"/>
    <property type="match status" value="1"/>
</dbReference>
<protein>
    <recommendedName>
        <fullName evidence="10">C2H2-type domain-containing protein</fullName>
    </recommendedName>
</protein>
<dbReference type="GO" id="GO:0001228">
    <property type="term" value="F:DNA-binding transcription activator activity, RNA polymerase II-specific"/>
    <property type="evidence" value="ECO:0007669"/>
    <property type="project" value="TreeGrafter"/>
</dbReference>
<keyword evidence="4 8" id="KW-0863">Zinc-finger</keyword>
<dbReference type="InterPro" id="IPR058946">
    <property type="entry name" value="Zf-C2H2_ZNF451_C"/>
</dbReference>
<dbReference type="SMART" id="SM00355">
    <property type="entry name" value="ZnF_C2H2"/>
    <property type="match status" value="11"/>
</dbReference>
<comment type="caution">
    <text evidence="11">The sequence shown here is derived from an EMBL/GenBank/DDBJ whole genome shotgun (WGS) entry which is preliminary data.</text>
</comment>
<evidence type="ECO:0000256" key="7">
    <source>
        <dbReference type="ARBA" id="ARBA00023242"/>
    </source>
</evidence>
<dbReference type="Pfam" id="PF23108">
    <property type="entry name" value="Zf-C2H2_ZNF451"/>
    <property type="match status" value="1"/>
</dbReference>
<sequence length="1121" mass="127248">MEDFNIAPPRECERINMKVEAEEHMDVNTKDEHRDLKKEEPSKVEPYRNEDEIEFVSECVSRPVLEFIDLVSSDDEEPGCSQVVRKVKPKDYIDWQKDRVASTLDRLARHVEVERREQEARNRKFLERKDSQHAHGLQELEFIKGQEGTEEARRCVDHWVKMPGLRPGSVTTGRRQLPIAQPSPKNYKPITCPITYCNRKFDNGHLLLGHLKRFDHSPCDPTVTLHGTPSSSYACVVCFRRFTTQQEYTDHLLIKKSGEQTEGHSNNPPPLIIQCFACPNCFLLFNIRDECLKHMSADNHFVHRFKFNDEKGIAVPIPFPSYAKKILISICKDVSFQVRCTACRNVLRSDMEVTAHFRTRCREAGPAAVSEKTIAQVAEVFLVKAHCLPCKKLFSSDEQICQHKESTNHSPKLVTKVQESVLVFSYVNEGVLDPSDVRLSVGRSNQNSSMLKRAFDHLGSKTESLKVKNMKVKSQASGGLLKLKNMIVTKTVWFCECNQKFETDQVAEKHILSANSICYKCMVCGKKSEDSTVIKLHMSRFHGGAHLKNYYFWCNTCNAELSTKQAALGHIAECHSGHTFYYDQEAEEEAPSPSSSKMLPQPSSEPELSASPPSPVRGKWECSICEELFDSEASVQQHCKSLSSHQFHRVCCDLCKLRYHKVERFYRHCQEHHSGEIKMKYVCGLCEDLFFVAEQEFIVHYTDVHSREYLFLPDQAEVSIKDQETTPSAPEDSVRLTCGCLTVYTSKNRRKEDLIKCKENLLAKGSMWYSCGMCKATGQKESDIMEHFSLEHAKNSDQVSFAVKCGTCTKSFSDPDSAQRHYHACHSFLQKPNLSQPFGSTALQEGVFKFTASSTCTAKLPSSKVSSRPRQVKSNMPPSNSLSTTGSSSSDTSRESGSPSMDTENSTDSSEFFELPDLDYLRTMTHIVFVDLDNWASFFKRLPGQLNQGTFVWGFQGGKTNWRPPENCPVFNHLENIGSFFLHPRCSNRKDAADFAICMHAGRMDEQLPKHIPFTILSGDQGFLELESQFNKTLRPARVLNPHHIDGELMCALLNSIADTSKESDDDTEEDCDFKLTVELSLKQLQMTTDGKQHEEADIKEAINRSLAEMRPPTECSLNED</sequence>
<accession>A0AAV7REL7</accession>
<feature type="domain" description="C2H2-type" evidence="10">
    <location>
        <begin position="190"/>
        <end position="221"/>
    </location>
</feature>
<evidence type="ECO:0000256" key="8">
    <source>
        <dbReference type="PROSITE-ProRule" id="PRU00042"/>
    </source>
</evidence>
<dbReference type="InterPro" id="IPR013087">
    <property type="entry name" value="Znf_C2H2_type"/>
</dbReference>
<feature type="domain" description="C2H2-type" evidence="10">
    <location>
        <begin position="519"/>
        <end position="547"/>
    </location>
</feature>
<dbReference type="GO" id="GO:0000978">
    <property type="term" value="F:RNA polymerase II cis-regulatory region sequence-specific DNA binding"/>
    <property type="evidence" value="ECO:0007669"/>
    <property type="project" value="TreeGrafter"/>
</dbReference>
<keyword evidence="12" id="KW-1185">Reference proteome</keyword>
<dbReference type="Gene3D" id="3.30.160.60">
    <property type="entry name" value="Classic Zinc Finger"/>
    <property type="match status" value="1"/>
</dbReference>
<evidence type="ECO:0000256" key="3">
    <source>
        <dbReference type="ARBA" id="ARBA00022737"/>
    </source>
</evidence>
<feature type="region of interest" description="Disordered" evidence="9">
    <location>
        <begin position="21"/>
        <end position="45"/>
    </location>
</feature>
<dbReference type="PROSITE" id="PS50157">
    <property type="entry name" value="ZINC_FINGER_C2H2_2"/>
    <property type="match status" value="3"/>
</dbReference>
<dbReference type="InterPro" id="IPR058947">
    <property type="entry name" value="Zf-C2H2_ZNF451_2nd"/>
</dbReference>
<dbReference type="InterPro" id="IPR058950">
    <property type="entry name" value="Zf-C2H2_ZNF451_5th"/>
</dbReference>
<evidence type="ECO:0000256" key="1">
    <source>
        <dbReference type="ARBA" id="ARBA00004123"/>
    </source>
</evidence>
<keyword evidence="5" id="KW-0862">Zinc</keyword>